<proteinExistence type="inferred from homology"/>
<organism evidence="7 8">
    <name type="scientific">Vavraia culicis (isolate floridensis)</name>
    <name type="common">Microsporidian parasite</name>
    <dbReference type="NCBI Taxonomy" id="948595"/>
    <lineage>
        <taxon>Eukaryota</taxon>
        <taxon>Fungi</taxon>
        <taxon>Fungi incertae sedis</taxon>
        <taxon>Microsporidia</taxon>
        <taxon>Pleistophoridae</taxon>
        <taxon>Vavraia</taxon>
    </lineage>
</organism>
<dbReference type="STRING" id="948595.L2GW70"/>
<dbReference type="InterPro" id="IPR012341">
    <property type="entry name" value="6hp_glycosidase-like_sf"/>
</dbReference>
<dbReference type="InterPro" id="IPR018232">
    <property type="entry name" value="Glyco_hydro_37_CS"/>
</dbReference>
<dbReference type="HOGENOM" id="CLU_006451_4_0_1"/>
<dbReference type="PRINTS" id="PR00744">
    <property type="entry name" value="GLHYDRLASE37"/>
</dbReference>
<dbReference type="EC" id="3.2.1.28" evidence="4"/>
<dbReference type="GO" id="GO:0005993">
    <property type="term" value="P:trehalose catabolic process"/>
    <property type="evidence" value="ECO:0007669"/>
    <property type="project" value="TreeGrafter"/>
</dbReference>
<dbReference type="Pfam" id="PF01204">
    <property type="entry name" value="Trehalase"/>
    <property type="match status" value="1"/>
</dbReference>
<dbReference type="InterPro" id="IPR008928">
    <property type="entry name" value="6-hairpin_glycosidase_sf"/>
</dbReference>
<dbReference type="PROSITE" id="PS00928">
    <property type="entry name" value="TREHALASE_2"/>
    <property type="match status" value="1"/>
</dbReference>
<evidence type="ECO:0000313" key="7">
    <source>
        <dbReference type="EMBL" id="ELA47543.1"/>
    </source>
</evidence>
<accession>L2GW70</accession>
<dbReference type="GO" id="GO:0004555">
    <property type="term" value="F:alpha,alpha-trehalase activity"/>
    <property type="evidence" value="ECO:0007669"/>
    <property type="project" value="UniProtKB-EC"/>
</dbReference>
<evidence type="ECO:0000313" key="8">
    <source>
        <dbReference type="Proteomes" id="UP000011081"/>
    </source>
</evidence>
<feature type="signal peptide" evidence="6">
    <location>
        <begin position="1"/>
        <end position="17"/>
    </location>
</feature>
<dbReference type="InParanoid" id="L2GW70"/>
<sequence length="640" mass="74950">MINASPVFLFFLNFSFGGDTLMDTITSVKEYMDLDLFLVTVVMCDSVDQVDLLHRPTLYPQSVMKMRTNALLRQLGVKRYMVNGQSHTIERFLKHMDDIQKRGSVQSRQVIKEFLDRNFYPPGEDVVEENISKELQEQTLHLVNVTNTRLKELLCALHKRWEMLYKRTVQKGYMSTLIPLPHPFVVPGGRFREMYYWDSWFVLEGLIASGLKEPSLNMLKNFIYLIEEYEFIPNGTRKYYLNRSQPPFFCLMLESMLKFKDKEIDDLVLGKGLDMAMRELKYFEREKQKTFLFGEEKKEMFFYLVHSDYPRIESFREDLNTYREARHFYKEYTAATLQDRIFSSLKSAAESGIDFSSRWFEDGMNMHTINTINKVPVDLNTLICRNMQIIAMLLRMRSDPRAQEYMQKADALKDLINTVLWNAEKGCWNDYNTSTQRYVSDRFYPSNLYPLFFGIEPPNSSAYGVILLNKHEIFGYVSGVPSSGDVSDKKTGQQWDFPNVWAPHNYLFQQYFENVLKEPQMAFHIAKCFFKSVLINYEEKKCFYEKYTASNNGDHGGGGEYKTQDGFGWTNGATICFIKEYGDRLMDTFDHKASYQSIQSRLEEKILQDMKSKKFEPTGDNKLPNIKEHEKEALLAPATS</sequence>
<dbReference type="OrthoDB" id="3542292at2759"/>
<gene>
    <name evidence="7" type="ORF">VCUG_00974</name>
</gene>
<reference evidence="8" key="1">
    <citation type="submission" date="2011-03" db="EMBL/GenBank/DDBJ databases">
        <title>The genome sequence of Vavraia culicis strain floridensis.</title>
        <authorList>
            <consortium name="The Broad Institute Genome Sequencing Platform"/>
            <person name="Cuomo C."/>
            <person name="Becnel J."/>
            <person name="Sanscrainte N."/>
            <person name="Young S.K."/>
            <person name="Zeng Q."/>
            <person name="Gargeya S."/>
            <person name="Fitzgerald M."/>
            <person name="Haas B."/>
            <person name="Abouelleil A."/>
            <person name="Alvarado L."/>
            <person name="Arachchi H.M."/>
            <person name="Berlin A."/>
            <person name="Chapman S.B."/>
            <person name="Gearin G."/>
            <person name="Goldberg J."/>
            <person name="Griggs A."/>
            <person name="Gujja S."/>
            <person name="Hansen M."/>
            <person name="Heiman D."/>
            <person name="Howarth C."/>
            <person name="Larimer J."/>
            <person name="Lui A."/>
            <person name="MacDonald P.J.P."/>
            <person name="McCowen C."/>
            <person name="Montmayeur A."/>
            <person name="Murphy C."/>
            <person name="Neiman D."/>
            <person name="Pearson M."/>
            <person name="Priest M."/>
            <person name="Roberts A."/>
            <person name="Saif S."/>
            <person name="Shea T."/>
            <person name="Sisk P."/>
            <person name="Stolte C."/>
            <person name="Sykes S."/>
            <person name="Wortman J."/>
            <person name="Nusbaum C."/>
            <person name="Birren B."/>
        </authorList>
    </citation>
    <scope>NUCLEOTIDE SEQUENCE [LARGE SCALE GENOMIC DNA]</scope>
    <source>
        <strain evidence="8">floridensis</strain>
    </source>
</reference>
<dbReference type="FunCoup" id="L2GW70">
    <property type="interactions" value="13"/>
</dbReference>
<evidence type="ECO:0000256" key="6">
    <source>
        <dbReference type="SAM" id="SignalP"/>
    </source>
</evidence>
<dbReference type="Gene3D" id="1.50.10.10">
    <property type="match status" value="1"/>
</dbReference>
<dbReference type="PANTHER" id="PTHR23403">
    <property type="entry name" value="TREHALASE"/>
    <property type="match status" value="1"/>
</dbReference>
<feature type="compositionally biased region" description="Basic and acidic residues" evidence="5">
    <location>
        <begin position="609"/>
        <end position="633"/>
    </location>
</feature>
<evidence type="ECO:0000256" key="4">
    <source>
        <dbReference type="RuleBase" id="RU361180"/>
    </source>
</evidence>
<dbReference type="RefSeq" id="XP_008073995.1">
    <property type="nucleotide sequence ID" value="XM_008075804.1"/>
</dbReference>
<dbReference type="Proteomes" id="UP000011081">
    <property type="component" value="Unassembled WGS sequence"/>
</dbReference>
<keyword evidence="6" id="KW-0732">Signal</keyword>
<protein>
    <recommendedName>
        <fullName evidence="4">Trehalase</fullName>
        <ecNumber evidence="4">3.2.1.28</ecNumber>
    </recommendedName>
    <alternativeName>
        <fullName evidence="4">Alpha-trehalose glucohydrolase</fullName>
    </alternativeName>
</protein>
<evidence type="ECO:0000256" key="5">
    <source>
        <dbReference type="SAM" id="MobiDB-lite"/>
    </source>
</evidence>
<feature type="region of interest" description="Disordered" evidence="5">
    <location>
        <begin position="609"/>
        <end position="640"/>
    </location>
</feature>
<comment type="catalytic activity">
    <reaction evidence="4">
        <text>alpha,alpha-trehalose + H2O = alpha-D-glucose + beta-D-glucose</text>
        <dbReference type="Rhea" id="RHEA:32675"/>
        <dbReference type="ChEBI" id="CHEBI:15377"/>
        <dbReference type="ChEBI" id="CHEBI:15903"/>
        <dbReference type="ChEBI" id="CHEBI:16551"/>
        <dbReference type="ChEBI" id="CHEBI:17925"/>
        <dbReference type="EC" id="3.2.1.28"/>
    </reaction>
</comment>
<keyword evidence="8" id="KW-1185">Reference proteome</keyword>
<feature type="chain" id="PRO_5003960060" description="Trehalase" evidence="6">
    <location>
        <begin position="18"/>
        <end position="640"/>
    </location>
</feature>
<keyword evidence="2 4" id="KW-0378">Hydrolase</keyword>
<dbReference type="SUPFAM" id="SSF48208">
    <property type="entry name" value="Six-hairpin glycosidases"/>
    <property type="match status" value="1"/>
</dbReference>
<evidence type="ECO:0000256" key="1">
    <source>
        <dbReference type="ARBA" id="ARBA00005615"/>
    </source>
</evidence>
<name>L2GW70_VAVCU</name>
<evidence type="ECO:0000256" key="2">
    <source>
        <dbReference type="ARBA" id="ARBA00022801"/>
    </source>
</evidence>
<dbReference type="PANTHER" id="PTHR23403:SF1">
    <property type="entry name" value="TREHALASE"/>
    <property type="match status" value="1"/>
</dbReference>
<dbReference type="GeneID" id="19878857"/>
<dbReference type="AlphaFoldDB" id="L2GW70"/>
<keyword evidence="3 4" id="KW-0326">Glycosidase</keyword>
<dbReference type="EMBL" id="GL877416">
    <property type="protein sequence ID" value="ELA47543.1"/>
    <property type="molecule type" value="Genomic_DNA"/>
</dbReference>
<evidence type="ECO:0000256" key="3">
    <source>
        <dbReference type="ARBA" id="ARBA00023295"/>
    </source>
</evidence>
<dbReference type="VEuPathDB" id="MicrosporidiaDB:VCUG_00974"/>
<dbReference type="InterPro" id="IPR001661">
    <property type="entry name" value="Glyco_hydro_37"/>
</dbReference>
<comment type="similarity">
    <text evidence="1 4">Belongs to the glycosyl hydrolase 37 family.</text>
</comment>